<name>A0A1L0BKK0_9ASCO</name>
<dbReference type="EMBL" id="LT635758">
    <property type="protein sequence ID" value="SGZ51983.1"/>
    <property type="molecule type" value="Genomic_DNA"/>
</dbReference>
<sequence length="150" mass="17803">MFHSSPIRGTALEEIEQSQQNRAARFYRPMSSPVKKTTKREKARHTMEEIRSLHRQARLALGREKVTDTEDYNKQIEELRAQADALELDPDFLVEEEREDYQEEYEAQLEDFLVDEELELEQQLMDLQLEEKSEEGEKREEGERKEGGEK</sequence>
<evidence type="ECO:0000313" key="3">
    <source>
        <dbReference type="Proteomes" id="UP000182334"/>
    </source>
</evidence>
<reference evidence="2 3" key="1">
    <citation type="submission" date="2016-10" db="EMBL/GenBank/DDBJ databases">
        <authorList>
            <person name="de Groot N.N."/>
        </authorList>
    </citation>
    <scope>NUCLEOTIDE SEQUENCE [LARGE SCALE GENOMIC DNA]</scope>
    <source>
        <strain evidence="2 3">CBS 141442</strain>
    </source>
</reference>
<proteinExistence type="predicted"/>
<protein>
    <submittedName>
        <fullName evidence="2">CIC11C00000005504</fullName>
    </submittedName>
</protein>
<evidence type="ECO:0000256" key="1">
    <source>
        <dbReference type="SAM" id="MobiDB-lite"/>
    </source>
</evidence>
<dbReference type="AlphaFoldDB" id="A0A1L0BKK0"/>
<feature type="region of interest" description="Disordered" evidence="1">
    <location>
        <begin position="125"/>
        <end position="150"/>
    </location>
</feature>
<feature type="compositionally biased region" description="Basic and acidic residues" evidence="1">
    <location>
        <begin position="129"/>
        <end position="150"/>
    </location>
</feature>
<dbReference type="OrthoDB" id="10620694at2759"/>
<accession>A0A1L0BKK0</accession>
<evidence type="ECO:0000313" key="2">
    <source>
        <dbReference type="EMBL" id="SGZ51983.1"/>
    </source>
</evidence>
<feature type="region of interest" description="Disordered" evidence="1">
    <location>
        <begin position="1"/>
        <end position="47"/>
    </location>
</feature>
<organism evidence="2 3">
    <name type="scientific">Sungouiella intermedia</name>
    <dbReference type="NCBI Taxonomy" id="45354"/>
    <lineage>
        <taxon>Eukaryota</taxon>
        <taxon>Fungi</taxon>
        <taxon>Dikarya</taxon>
        <taxon>Ascomycota</taxon>
        <taxon>Saccharomycotina</taxon>
        <taxon>Pichiomycetes</taxon>
        <taxon>Metschnikowiaceae</taxon>
        <taxon>Sungouiella</taxon>
    </lineage>
</organism>
<keyword evidence="3" id="KW-1185">Reference proteome</keyword>
<dbReference type="Proteomes" id="UP000182334">
    <property type="component" value="Chromosome III"/>
</dbReference>
<gene>
    <name evidence="2" type="ORF">SAMEA4029010_CIC11G00000005504</name>
</gene>